<keyword evidence="3" id="KW-0539">Nucleus</keyword>
<evidence type="ECO:0000256" key="3">
    <source>
        <dbReference type="ARBA" id="ARBA00023242"/>
    </source>
</evidence>
<dbReference type="InterPro" id="IPR011989">
    <property type="entry name" value="ARM-like"/>
</dbReference>
<gene>
    <name evidence="7" type="ORF">MPSI1_002064</name>
</gene>
<dbReference type="Pfam" id="PF11935">
    <property type="entry name" value="SYMPK_PTA1_N"/>
    <property type="match status" value="1"/>
</dbReference>
<dbReference type="InterPro" id="IPR022075">
    <property type="entry name" value="Symplekin_C"/>
</dbReference>
<evidence type="ECO:0000259" key="6">
    <source>
        <dbReference type="Pfam" id="PF12295"/>
    </source>
</evidence>
<dbReference type="Gene3D" id="1.25.10.10">
    <property type="entry name" value="Leucine-rich Repeat Variant"/>
    <property type="match status" value="1"/>
</dbReference>
<evidence type="ECO:0000256" key="4">
    <source>
        <dbReference type="SAM" id="MobiDB-lite"/>
    </source>
</evidence>
<keyword evidence="8" id="KW-1185">Reference proteome</keyword>
<proteinExistence type="predicted"/>
<dbReference type="EMBL" id="CP118376">
    <property type="protein sequence ID" value="WFD43403.1"/>
    <property type="molecule type" value="Genomic_DNA"/>
</dbReference>
<evidence type="ECO:0000256" key="1">
    <source>
        <dbReference type="ARBA" id="ARBA00004123"/>
    </source>
</evidence>
<evidence type="ECO:0000313" key="7">
    <source>
        <dbReference type="EMBL" id="WFD43403.1"/>
    </source>
</evidence>
<accession>A0AAF0FER8</accession>
<protein>
    <recommendedName>
        <fullName evidence="9">Symplekin</fullName>
    </recommendedName>
</protein>
<name>A0AAF0FER8_9BASI</name>
<dbReference type="InterPro" id="IPR032460">
    <property type="entry name" value="Symplekin/Pta1_N"/>
</dbReference>
<evidence type="ECO:0000259" key="5">
    <source>
        <dbReference type="Pfam" id="PF11935"/>
    </source>
</evidence>
<feature type="domain" description="Symplekin/Pta1 N-terminal" evidence="5">
    <location>
        <begin position="82"/>
        <end position="294"/>
    </location>
</feature>
<feature type="domain" description="Symplekin C-terminal" evidence="6">
    <location>
        <begin position="838"/>
        <end position="1019"/>
    </location>
</feature>
<dbReference type="SUPFAM" id="SSF48371">
    <property type="entry name" value="ARM repeat"/>
    <property type="match status" value="1"/>
</dbReference>
<feature type="compositionally biased region" description="Polar residues" evidence="4">
    <location>
        <begin position="682"/>
        <end position="694"/>
    </location>
</feature>
<dbReference type="GO" id="GO:0006397">
    <property type="term" value="P:mRNA processing"/>
    <property type="evidence" value="ECO:0007669"/>
    <property type="project" value="UniProtKB-KW"/>
</dbReference>
<dbReference type="Pfam" id="PF12295">
    <property type="entry name" value="Symplekin_C"/>
    <property type="match status" value="1"/>
</dbReference>
<evidence type="ECO:0008006" key="9">
    <source>
        <dbReference type="Google" id="ProtNLM"/>
    </source>
</evidence>
<reference evidence="7" key="1">
    <citation type="submission" date="2023-02" db="EMBL/GenBank/DDBJ databases">
        <title>Mating type loci evolution in Malassezia.</title>
        <authorList>
            <person name="Coelho M.A."/>
        </authorList>
    </citation>
    <scope>NUCLEOTIDE SEQUENCE</scope>
    <source>
        <strain evidence="7">CBS 14136</strain>
    </source>
</reference>
<evidence type="ECO:0000313" key="8">
    <source>
        <dbReference type="Proteomes" id="UP001214628"/>
    </source>
</evidence>
<feature type="compositionally biased region" description="Basic and acidic residues" evidence="4">
    <location>
        <begin position="288"/>
        <end position="315"/>
    </location>
</feature>
<dbReference type="InterPro" id="IPR016024">
    <property type="entry name" value="ARM-type_fold"/>
</dbReference>
<dbReference type="GO" id="GO:0005847">
    <property type="term" value="C:mRNA cleavage and polyadenylation specificity factor complex"/>
    <property type="evidence" value="ECO:0007669"/>
    <property type="project" value="TreeGrafter"/>
</dbReference>
<feature type="compositionally biased region" description="Polar residues" evidence="4">
    <location>
        <begin position="707"/>
        <end position="718"/>
    </location>
</feature>
<sequence length="1060" mass="116717">MDPIAALCTSLAQATGGTYAIDLNNPEGITNLAEVVDLIFCKRIVSLDVREQRRYSTLILVAVHAPAALLLLLSEPSGRHAKLACECFASVYPRVVAAVLADSNQSLWQLTCALKQRIDHLLEHGKQGARIGAIKATQRMILVQTRANLDPRLANREIHLGSIPTNHPFLRPNELESEANQSFTKLITLLFTASVPNVVMAVVNVLTRLARARPALGKVVIEAYVSWTPAALTGVAYVNSRSVENTVRLAMIHFLHHGSTEPHTSQLTHALEAQRRRMDAALRAYHSANREAQRKREAQRSSGEDPNRDLSETSAKRQKSQARQTEPSGPSAADIARLPVDRVVDAIIVGLQSMPEARLKAAIEAFIQSDAQRQPIDPLKMDVGDDDLARLTPAIDVKNLRPDTQDNDFDDEETRVPLASLEHFELPAPTPLEQREAQALIIDSVSRICAQGTQLSRQGVASISEGHAALWISLITRLATRGLDTSIHPGKPIKAPPALAEQAHRVRTLLLEFVTEDFAQRRPIAQQWLAEEWTCDRKRQKQGVSDLHYEQWLDRVLESQLREPIDEATLHTFLEELPELPESVLDRLYTLCLDKATLTQGFALLRDISAARPPLRTAVCDKVLQLTRHEQRLIRGKAIVTARPWVLQKGPLTDRVLEFAKNSLQLLKQAGAEQLDEAAESAQDTGGNSVQQDGAASAPLLDAPSNAVETTADATKASSGDEEAAKKAALEATDQDVLRLMELALVLSVKQPSIFTEVVEIYPGVTTAVQAAINKHITPVARAVGPNNTALLDVLRHAPRDADPLVHAMVRILIDKGHTRSLASLVLYLVEERNLSTDLLLPLLPELQREDAIRALPRVVQLLRDPSEENKATLSSLFRTLVAPPPPATATLSPVDLLVLLHVQGEEIGIKLAVAATQLCFAMTDIFRNEVMMAVLNRLVEEEKIPVLFMRTAIMAIKSFRSLASYVSTSLLSKLVRREIWHEPRLWDGFALCASLTAPTSFGALLQLPQEQLQQIMQKQPTIREPLRDYLIYKAGGPARHAALLEMLDPTATTAAPQDT</sequence>
<dbReference type="PANTHER" id="PTHR15245">
    <property type="entry name" value="SYMPLEKIN-RELATED"/>
    <property type="match status" value="1"/>
</dbReference>
<dbReference type="PANTHER" id="PTHR15245:SF20">
    <property type="entry name" value="SYMPLEKIN"/>
    <property type="match status" value="1"/>
</dbReference>
<feature type="region of interest" description="Disordered" evidence="4">
    <location>
        <begin position="288"/>
        <end position="334"/>
    </location>
</feature>
<comment type="subcellular location">
    <subcellularLocation>
        <location evidence="1">Nucleus</location>
    </subcellularLocation>
</comment>
<dbReference type="Proteomes" id="UP001214628">
    <property type="component" value="Chromosome 2"/>
</dbReference>
<dbReference type="InterPro" id="IPR021850">
    <property type="entry name" value="Symplekin/Pta1"/>
</dbReference>
<dbReference type="AlphaFoldDB" id="A0AAF0FER8"/>
<keyword evidence="2" id="KW-0507">mRNA processing</keyword>
<feature type="region of interest" description="Disordered" evidence="4">
    <location>
        <begin position="675"/>
        <end position="727"/>
    </location>
</feature>
<evidence type="ECO:0000256" key="2">
    <source>
        <dbReference type="ARBA" id="ARBA00022664"/>
    </source>
</evidence>
<organism evidence="7 8">
    <name type="scientific">Malassezia psittaci</name>
    <dbReference type="NCBI Taxonomy" id="1821823"/>
    <lineage>
        <taxon>Eukaryota</taxon>
        <taxon>Fungi</taxon>
        <taxon>Dikarya</taxon>
        <taxon>Basidiomycota</taxon>
        <taxon>Ustilaginomycotina</taxon>
        <taxon>Malasseziomycetes</taxon>
        <taxon>Malasseziales</taxon>
        <taxon>Malasseziaceae</taxon>
        <taxon>Malassezia</taxon>
    </lineage>
</organism>